<dbReference type="PANTHER" id="PTHR11952:SF9">
    <property type="entry name" value="UDP-SUGAR PYROPHOSPHORYLASE"/>
    <property type="match status" value="1"/>
</dbReference>
<accession>A0A7S3PEA8</accession>
<dbReference type="Gene3D" id="2.160.10.30">
    <property type="match status" value="1"/>
</dbReference>
<dbReference type="GO" id="GO:0006048">
    <property type="term" value="P:UDP-N-acetylglucosamine biosynthetic process"/>
    <property type="evidence" value="ECO:0007669"/>
    <property type="project" value="TreeGrafter"/>
</dbReference>
<dbReference type="InterPro" id="IPR029044">
    <property type="entry name" value="Nucleotide-diphossugar_trans"/>
</dbReference>
<protein>
    <submittedName>
        <fullName evidence="1">Uncharacterized protein</fullName>
    </submittedName>
</protein>
<dbReference type="SUPFAM" id="SSF53448">
    <property type="entry name" value="Nucleotide-diphospho-sugar transferases"/>
    <property type="match status" value="1"/>
</dbReference>
<dbReference type="GO" id="GO:0003977">
    <property type="term" value="F:UDP-N-acetylglucosamine diphosphorylase activity"/>
    <property type="evidence" value="ECO:0007669"/>
    <property type="project" value="TreeGrafter"/>
</dbReference>
<dbReference type="AlphaFoldDB" id="A0A7S3PEA8"/>
<dbReference type="EMBL" id="HBIN01005132">
    <property type="protein sequence ID" value="CAE0433368.1"/>
    <property type="molecule type" value="Transcribed_RNA"/>
</dbReference>
<reference evidence="1" key="1">
    <citation type="submission" date="2021-01" db="EMBL/GenBank/DDBJ databases">
        <authorList>
            <person name="Corre E."/>
            <person name="Pelletier E."/>
            <person name="Niang G."/>
            <person name="Scheremetjew M."/>
            <person name="Finn R."/>
            <person name="Kale V."/>
            <person name="Holt S."/>
            <person name="Cochrane G."/>
            <person name="Meng A."/>
            <person name="Brown T."/>
            <person name="Cohen L."/>
        </authorList>
    </citation>
    <scope>NUCLEOTIDE SEQUENCE</scope>
    <source>
        <strain evidence="1">GSBS06</strain>
    </source>
</reference>
<evidence type="ECO:0000313" key="1">
    <source>
        <dbReference type="EMBL" id="CAE0433368.1"/>
    </source>
</evidence>
<organism evidence="1">
    <name type="scientific">Aplanochytrium stocchinoi</name>
    <dbReference type="NCBI Taxonomy" id="215587"/>
    <lineage>
        <taxon>Eukaryota</taxon>
        <taxon>Sar</taxon>
        <taxon>Stramenopiles</taxon>
        <taxon>Bigyra</taxon>
        <taxon>Labyrinthulomycetes</taxon>
        <taxon>Thraustochytrida</taxon>
        <taxon>Thraustochytriidae</taxon>
        <taxon>Aplanochytrium</taxon>
    </lineage>
</organism>
<name>A0A7S3PEA8_9STRA</name>
<dbReference type="PANTHER" id="PTHR11952">
    <property type="entry name" value="UDP- GLUCOSE PYROPHOSPHORYLASE"/>
    <property type="match status" value="1"/>
</dbReference>
<sequence length="348" mass="37745">MTLMLCIGIPASLGVSQKKEYDVNFVSVSRKAEEPNLAGLCQLVKTDKDSGEVVEMTINLPAPMLQQSSNANGHANTDGCSPFPYITNTVIYRLEYYNSALHESKGCVPEYVHIDPGNNDTISLMCNMEDFTKVNSISTPIVDTTKSTKCTVGFTQMERFVSYSAVKNNAEDGLRALKDGGYADTVSTAESDIYGSNRRILSLCGCDIKTADLPSKTYAGIPIPVGARVVLCPSFGTTLEEITKRFPTPHDVTITETSSIVLDGDIVIHKLYLNGDLRIRAAAGAKVVIKSLSISNDGIQYISTSSSNNGTDVSCEEKYTVRGYYKRNEESLVIDAPNSGVVVVNRPF</sequence>
<gene>
    <name evidence="1" type="ORF">ASTO00021_LOCUS3689</name>
</gene>
<dbReference type="Gene3D" id="3.90.550.10">
    <property type="entry name" value="Spore Coat Polysaccharide Biosynthesis Protein SpsA, Chain A"/>
    <property type="match status" value="1"/>
</dbReference>
<dbReference type="InterPro" id="IPR039741">
    <property type="entry name" value="UDP-sugar_pyrophosphorylase"/>
</dbReference>
<proteinExistence type="predicted"/>